<dbReference type="CDD" id="cd07038">
    <property type="entry name" value="TPP_PYR_PDC_IPDC_like"/>
    <property type="match status" value="1"/>
</dbReference>
<sequence length="553" mass="59613">MIWCCNELNAGYAADGFARKQGVGCCISTFCVGGFSLLNAIGGAYAEDLPVICISGGPNSNDYAANHVLHHTTGDASDYGQQLRCFKEVTCHQVVIQHIEEAHRQVDHAISAALIHCKPVYIQVCCNIVGITHPSFANSESTIPFSLHTQHSKALSLEAAVRASVKVLHEAHKVVLLVGSRIRPPSVRAAVLTFAEKSEYAVAQMADAKGMFPETYSRFIGTYRGAVSWPAVAEIVESADLVLSVGCVWNDYSTVGYSLLLKPERMLTVADGQVTICAGATFGCIGPADFLSALAMAVTPNNSCWTAYTRMFVPQSTAATLPEGVPLTSLVMAKTVEAYLDSNTALISEVGDSWFNTQKMRLPLGCEYELQMRYGSIGWSVGCTMGYALACGPMCRVASAALPGTVGITQTEAAKRVLTLVGDGSFQMTAQEVSTMLRYSLTPIIILVNNGGYTIEVEIHDGPPHNNYNVVKNWDYTALIKAMYNQGDQGGKLWTADAGTEAGFRAALAKARELSDHLCFIVVTLNRNDCSKELLEWGSRVAAANRRSPLLRH</sequence>
<dbReference type="Gene3D" id="3.40.50.970">
    <property type="match status" value="2"/>
</dbReference>
<dbReference type="SUPFAM" id="SSF52467">
    <property type="entry name" value="DHS-like NAD/FAD-binding domain"/>
    <property type="match status" value="1"/>
</dbReference>
<evidence type="ECO:0000256" key="4">
    <source>
        <dbReference type="ARBA" id="ARBA00007812"/>
    </source>
</evidence>
<feature type="binding site" evidence="12">
    <location>
        <position position="450"/>
    </location>
    <ligand>
        <name>Mg(2+)</name>
        <dbReference type="ChEBI" id="CHEBI:18420"/>
    </ligand>
</feature>
<dbReference type="Pfam" id="PF02775">
    <property type="entry name" value="TPP_enzyme_C"/>
    <property type="match status" value="1"/>
</dbReference>
<dbReference type="GO" id="GO:0000949">
    <property type="term" value="P:aromatic amino acid family catabolic process to alcohol via Ehrlich pathway"/>
    <property type="evidence" value="ECO:0007669"/>
    <property type="project" value="TreeGrafter"/>
</dbReference>
<keyword evidence="9 12" id="KW-0460">Magnesium</keyword>
<dbReference type="GO" id="GO:0030976">
    <property type="term" value="F:thiamine pyrophosphate binding"/>
    <property type="evidence" value="ECO:0007669"/>
    <property type="project" value="InterPro"/>
</dbReference>
<comment type="cofactor">
    <cofactor evidence="2">
        <name>a metal cation</name>
        <dbReference type="ChEBI" id="CHEBI:25213"/>
    </cofactor>
</comment>
<evidence type="ECO:0000256" key="8">
    <source>
        <dbReference type="ARBA" id="ARBA00022793"/>
    </source>
</evidence>
<dbReference type="EMBL" id="BEGY01000020">
    <property type="protein sequence ID" value="GAX76913.1"/>
    <property type="molecule type" value="Genomic_DNA"/>
</dbReference>
<comment type="subunit">
    <text evidence="5">Homotetramer.</text>
</comment>
<dbReference type="GO" id="GO:0004737">
    <property type="term" value="F:pyruvate decarboxylase activity"/>
    <property type="evidence" value="ECO:0007669"/>
    <property type="project" value="UniProtKB-EC"/>
</dbReference>
<comment type="similarity">
    <text evidence="4 13">Belongs to the TPP enzyme family.</text>
</comment>
<feature type="binding site" evidence="12">
    <location>
        <position position="423"/>
    </location>
    <ligand>
        <name>Mg(2+)</name>
        <dbReference type="ChEBI" id="CHEBI:18420"/>
    </ligand>
</feature>
<keyword evidence="10 13" id="KW-0786">Thiamine pyrophosphate</keyword>
<dbReference type="Pfam" id="PF00205">
    <property type="entry name" value="TPP_enzyme_M"/>
    <property type="match status" value="1"/>
</dbReference>
<feature type="domain" description="Thiamine pyrophosphate enzyme central" evidence="14">
    <location>
        <begin position="163"/>
        <end position="264"/>
    </location>
</feature>
<evidence type="ECO:0000259" key="15">
    <source>
        <dbReference type="Pfam" id="PF02775"/>
    </source>
</evidence>
<dbReference type="InterPro" id="IPR012000">
    <property type="entry name" value="Thiamin_PyroP_enz_cen_dom"/>
</dbReference>
<feature type="domain" description="Thiamine pyrophosphate enzyme TPP-binding" evidence="15">
    <location>
        <begin position="400"/>
        <end position="521"/>
    </location>
</feature>
<dbReference type="InterPro" id="IPR012001">
    <property type="entry name" value="Thiamin_PyroP_enz_TPP-bd_dom"/>
</dbReference>
<dbReference type="InterPro" id="IPR047214">
    <property type="entry name" value="TPP_PDC_IPDC"/>
</dbReference>
<dbReference type="PANTHER" id="PTHR43452:SF1">
    <property type="entry name" value="PYRUVATE DECARBOXYLASE C186.09-RELATED"/>
    <property type="match status" value="1"/>
</dbReference>
<evidence type="ECO:0000256" key="7">
    <source>
        <dbReference type="ARBA" id="ARBA00022723"/>
    </source>
</evidence>
<evidence type="ECO:0000256" key="11">
    <source>
        <dbReference type="ARBA" id="ARBA00023239"/>
    </source>
</evidence>
<dbReference type="SUPFAM" id="SSF52518">
    <property type="entry name" value="Thiamin diphosphate-binding fold (THDP-binding)"/>
    <property type="match status" value="2"/>
</dbReference>
<evidence type="ECO:0000313" key="17">
    <source>
        <dbReference type="EMBL" id="GAX76913.1"/>
    </source>
</evidence>
<dbReference type="FunFam" id="3.40.50.1220:FF:000009">
    <property type="entry name" value="Pyruvate decarboxylase 1"/>
    <property type="match status" value="1"/>
</dbReference>
<dbReference type="OrthoDB" id="3970464at2759"/>
<evidence type="ECO:0000256" key="3">
    <source>
        <dbReference type="ARBA" id="ARBA00001964"/>
    </source>
</evidence>
<dbReference type="GO" id="GO:0005829">
    <property type="term" value="C:cytosol"/>
    <property type="evidence" value="ECO:0007669"/>
    <property type="project" value="TreeGrafter"/>
</dbReference>
<evidence type="ECO:0000256" key="6">
    <source>
        <dbReference type="ARBA" id="ARBA00013202"/>
    </source>
</evidence>
<dbReference type="PANTHER" id="PTHR43452">
    <property type="entry name" value="PYRUVATE DECARBOXYLASE"/>
    <property type="match status" value="1"/>
</dbReference>
<keyword evidence="7 12" id="KW-0479">Metal-binding</keyword>
<dbReference type="GO" id="GO:0000287">
    <property type="term" value="F:magnesium ion binding"/>
    <property type="evidence" value="ECO:0007669"/>
    <property type="project" value="InterPro"/>
</dbReference>
<keyword evidence="8" id="KW-0210">Decarboxylase</keyword>
<dbReference type="FunFam" id="3.40.50.970:FF:000024">
    <property type="entry name" value="Pyruvate decarboxylase isozyme"/>
    <property type="match status" value="1"/>
</dbReference>
<dbReference type="STRING" id="1157962.A0A250X1E4"/>
<accession>A0A250X1E4</accession>
<feature type="binding site" evidence="12">
    <location>
        <position position="452"/>
    </location>
    <ligand>
        <name>Mg(2+)</name>
        <dbReference type="ChEBI" id="CHEBI:18420"/>
    </ligand>
</feature>
<evidence type="ECO:0000256" key="12">
    <source>
        <dbReference type="PIRSR" id="PIRSR036565-2"/>
    </source>
</evidence>
<dbReference type="AlphaFoldDB" id="A0A250X1E4"/>
<dbReference type="InterPro" id="IPR029061">
    <property type="entry name" value="THDP-binding"/>
</dbReference>
<dbReference type="InterPro" id="IPR047213">
    <property type="entry name" value="TPP_PYR_PDC_IPDC-like"/>
</dbReference>
<evidence type="ECO:0000259" key="16">
    <source>
        <dbReference type="Pfam" id="PF02776"/>
    </source>
</evidence>
<evidence type="ECO:0000256" key="1">
    <source>
        <dbReference type="ARBA" id="ARBA00001041"/>
    </source>
</evidence>
<dbReference type="Proteomes" id="UP000232323">
    <property type="component" value="Unassembled WGS sequence"/>
</dbReference>
<reference evidence="17 18" key="1">
    <citation type="submission" date="2017-08" db="EMBL/GenBank/DDBJ databases">
        <title>Acidophilic green algal genome provides insights into adaptation to an acidic environment.</title>
        <authorList>
            <person name="Hirooka S."/>
            <person name="Hirose Y."/>
            <person name="Kanesaki Y."/>
            <person name="Higuchi S."/>
            <person name="Fujiwara T."/>
            <person name="Onuma R."/>
            <person name="Era A."/>
            <person name="Ohbayashi R."/>
            <person name="Uzuka A."/>
            <person name="Nozaki H."/>
            <person name="Yoshikawa H."/>
            <person name="Miyagishima S.Y."/>
        </authorList>
    </citation>
    <scope>NUCLEOTIDE SEQUENCE [LARGE SCALE GENOMIC DNA]</scope>
    <source>
        <strain evidence="17 18">NIES-2499</strain>
    </source>
</reference>
<dbReference type="InterPro" id="IPR029035">
    <property type="entry name" value="DHS-like_NAD/FAD-binding_dom"/>
</dbReference>
<dbReference type="Gene3D" id="3.40.50.1220">
    <property type="entry name" value="TPP-binding domain"/>
    <property type="match status" value="1"/>
</dbReference>
<dbReference type="InterPro" id="IPR012110">
    <property type="entry name" value="PDC/IPDC-like"/>
</dbReference>
<dbReference type="Pfam" id="PF02776">
    <property type="entry name" value="TPP_enzyme_N"/>
    <property type="match status" value="1"/>
</dbReference>
<evidence type="ECO:0000256" key="2">
    <source>
        <dbReference type="ARBA" id="ARBA00001920"/>
    </source>
</evidence>
<dbReference type="InterPro" id="IPR011766">
    <property type="entry name" value="TPP_enzyme_TPP-bd"/>
</dbReference>
<evidence type="ECO:0000256" key="10">
    <source>
        <dbReference type="ARBA" id="ARBA00023052"/>
    </source>
</evidence>
<protein>
    <recommendedName>
        <fullName evidence="6">pyruvate decarboxylase</fullName>
        <ecNumber evidence="6">4.1.1.1</ecNumber>
    </recommendedName>
</protein>
<comment type="catalytic activity">
    <reaction evidence="1">
        <text>a 2-oxocarboxylate + H(+) = an aldehyde + CO2</text>
        <dbReference type="Rhea" id="RHEA:11628"/>
        <dbReference type="ChEBI" id="CHEBI:15378"/>
        <dbReference type="ChEBI" id="CHEBI:16526"/>
        <dbReference type="ChEBI" id="CHEBI:17478"/>
        <dbReference type="ChEBI" id="CHEBI:35179"/>
        <dbReference type="EC" id="4.1.1.1"/>
    </reaction>
</comment>
<dbReference type="PIRSF" id="PIRSF036565">
    <property type="entry name" value="Pyruvt_ip_decrb"/>
    <property type="match status" value="1"/>
</dbReference>
<keyword evidence="11" id="KW-0456">Lyase</keyword>
<evidence type="ECO:0000256" key="9">
    <source>
        <dbReference type="ARBA" id="ARBA00022842"/>
    </source>
</evidence>
<feature type="domain" description="Thiamine pyrophosphate enzyme N-terminal TPP-binding" evidence="16">
    <location>
        <begin position="2"/>
        <end position="70"/>
    </location>
</feature>
<keyword evidence="18" id="KW-1185">Reference proteome</keyword>
<evidence type="ECO:0000259" key="14">
    <source>
        <dbReference type="Pfam" id="PF00205"/>
    </source>
</evidence>
<name>A0A250X1E4_9CHLO</name>
<dbReference type="EC" id="4.1.1.1" evidence="6"/>
<proteinExistence type="inferred from homology"/>
<organism evidence="17 18">
    <name type="scientific">Chlamydomonas eustigma</name>
    <dbReference type="NCBI Taxonomy" id="1157962"/>
    <lineage>
        <taxon>Eukaryota</taxon>
        <taxon>Viridiplantae</taxon>
        <taxon>Chlorophyta</taxon>
        <taxon>core chlorophytes</taxon>
        <taxon>Chlorophyceae</taxon>
        <taxon>CS clade</taxon>
        <taxon>Chlamydomonadales</taxon>
        <taxon>Chlamydomonadaceae</taxon>
        <taxon>Chlamydomonas</taxon>
    </lineage>
</organism>
<evidence type="ECO:0000256" key="5">
    <source>
        <dbReference type="ARBA" id="ARBA00011881"/>
    </source>
</evidence>
<comment type="caution">
    <text evidence="17">The sequence shown here is derived from an EMBL/GenBank/DDBJ whole genome shotgun (WGS) entry which is preliminary data.</text>
</comment>
<evidence type="ECO:0000313" key="18">
    <source>
        <dbReference type="Proteomes" id="UP000232323"/>
    </source>
</evidence>
<dbReference type="CDD" id="cd02005">
    <property type="entry name" value="TPP_PDC_IPDC"/>
    <property type="match status" value="1"/>
</dbReference>
<comment type="cofactor">
    <cofactor evidence="12">
        <name>Mg(2+)</name>
        <dbReference type="ChEBI" id="CHEBI:18420"/>
    </cofactor>
    <text evidence="12">Binds 1 Mg(2+) per subunit.</text>
</comment>
<comment type="cofactor">
    <cofactor evidence="3">
        <name>thiamine diphosphate</name>
        <dbReference type="ChEBI" id="CHEBI:58937"/>
    </cofactor>
</comment>
<gene>
    <name evidence="17" type="ORF">CEUSTIGMA_g4359.t1</name>
</gene>
<evidence type="ECO:0000256" key="13">
    <source>
        <dbReference type="RuleBase" id="RU362132"/>
    </source>
</evidence>